<organism evidence="1 2">
    <name type="scientific">Glossina pallidipes</name>
    <name type="common">Tsetse fly</name>
    <dbReference type="NCBI Taxonomy" id="7398"/>
    <lineage>
        <taxon>Eukaryota</taxon>
        <taxon>Metazoa</taxon>
        <taxon>Ecdysozoa</taxon>
        <taxon>Arthropoda</taxon>
        <taxon>Hexapoda</taxon>
        <taxon>Insecta</taxon>
        <taxon>Pterygota</taxon>
        <taxon>Neoptera</taxon>
        <taxon>Endopterygota</taxon>
        <taxon>Diptera</taxon>
        <taxon>Brachycera</taxon>
        <taxon>Muscomorpha</taxon>
        <taxon>Hippoboscoidea</taxon>
        <taxon>Glossinidae</taxon>
        <taxon>Glossina</taxon>
    </lineage>
</organism>
<dbReference type="AlphaFoldDB" id="A0A1A9Z0P0"/>
<dbReference type="EnsemblMetazoa" id="GPAI000416-RA">
    <property type="protein sequence ID" value="GPAI000416-PA"/>
    <property type="gene ID" value="GPAI000416"/>
</dbReference>
<proteinExistence type="predicted"/>
<dbReference type="Proteomes" id="UP000092445">
    <property type="component" value="Unassembled WGS sequence"/>
</dbReference>
<keyword evidence="2" id="KW-1185">Reference proteome</keyword>
<reference evidence="1" key="2">
    <citation type="submission" date="2020-05" db="UniProtKB">
        <authorList>
            <consortium name="EnsemblMetazoa"/>
        </authorList>
    </citation>
    <scope>IDENTIFICATION</scope>
    <source>
        <strain evidence="1">IAEA</strain>
    </source>
</reference>
<dbReference type="VEuPathDB" id="VectorBase:GPAI000416"/>
<name>A0A1A9Z0P0_GLOPL</name>
<reference evidence="2" key="1">
    <citation type="submission" date="2014-03" db="EMBL/GenBank/DDBJ databases">
        <authorList>
            <person name="Aksoy S."/>
            <person name="Warren W."/>
            <person name="Wilson R.K."/>
        </authorList>
    </citation>
    <scope>NUCLEOTIDE SEQUENCE [LARGE SCALE GENOMIC DNA]</scope>
    <source>
        <strain evidence="2">IAEA</strain>
    </source>
</reference>
<sequence length="128" mass="13811">MAAAFCSIVFRSAVAKASNGSSTIKDNKLAVVAAASCVNADNEMRCFSIKYCNSLCNLSPKTYSHLSWSSGCGNGIQNFQERKALITEVIDDKSIKTLSVSVISTVKNRSRPQFWPRSFFDSEGGALG</sequence>
<accession>A0A1A9Z0P0</accession>
<evidence type="ECO:0000313" key="1">
    <source>
        <dbReference type="EnsemblMetazoa" id="GPAI000416-PA"/>
    </source>
</evidence>
<evidence type="ECO:0000313" key="2">
    <source>
        <dbReference type="Proteomes" id="UP000092445"/>
    </source>
</evidence>
<protein>
    <submittedName>
        <fullName evidence="1">Uncharacterized protein</fullName>
    </submittedName>
</protein>